<dbReference type="Pfam" id="PF16657">
    <property type="entry name" value="Malt_amylase_C"/>
    <property type="match status" value="1"/>
</dbReference>
<dbReference type="Pfam" id="PF00128">
    <property type="entry name" value="Alpha-amylase"/>
    <property type="match status" value="1"/>
</dbReference>
<keyword evidence="3" id="KW-0326">Glycosidase</keyword>
<proteinExistence type="predicted"/>
<organism evidence="2 4">
    <name type="scientific">Nonlabens ulvanivorans</name>
    <name type="common">Persicivirga ulvanivorans</name>
    <dbReference type="NCBI Taxonomy" id="906888"/>
    <lineage>
        <taxon>Bacteria</taxon>
        <taxon>Pseudomonadati</taxon>
        <taxon>Bacteroidota</taxon>
        <taxon>Flavobacteriia</taxon>
        <taxon>Flavobacteriales</taxon>
        <taxon>Flavobacteriaceae</taxon>
        <taxon>Nonlabens</taxon>
    </lineage>
</organism>
<dbReference type="Gene3D" id="3.20.20.80">
    <property type="entry name" value="Glycosidases"/>
    <property type="match status" value="1"/>
</dbReference>
<dbReference type="GO" id="GO:0016829">
    <property type="term" value="F:lyase activity"/>
    <property type="evidence" value="ECO:0007669"/>
    <property type="project" value="UniProtKB-KW"/>
</dbReference>
<reference evidence="3 5" key="2">
    <citation type="submission" date="2018-03" db="EMBL/GenBank/DDBJ databases">
        <title>Genomic Encyclopedia of Archaeal and Bacterial Type Strains, Phase II (KMG-II): from individual species to whole genera.</title>
        <authorList>
            <person name="Goeker M."/>
        </authorList>
    </citation>
    <scope>NUCLEOTIDE SEQUENCE [LARGE SCALE GENOMIC DNA]</scope>
    <source>
        <strain evidence="3 5">DSM 22727</strain>
    </source>
</reference>
<dbReference type="RefSeq" id="WP_036582556.1">
    <property type="nucleotide sequence ID" value="NZ_JBDUVS010000010.1"/>
</dbReference>
<dbReference type="PANTHER" id="PTHR47786:SF2">
    <property type="entry name" value="GLYCOSYL HYDROLASE FAMILY 13 CATALYTIC DOMAIN-CONTAINING PROTEIN"/>
    <property type="match status" value="1"/>
</dbReference>
<dbReference type="SUPFAM" id="SSF51011">
    <property type="entry name" value="Glycosyl hydrolase domain"/>
    <property type="match status" value="1"/>
</dbReference>
<dbReference type="AlphaFoldDB" id="A0A084JT36"/>
<gene>
    <name evidence="2" type="ORF">IL45_08165</name>
    <name evidence="3" type="ORF">LY02_00159</name>
</gene>
<dbReference type="SMART" id="SM00642">
    <property type="entry name" value="Aamy"/>
    <property type="match status" value="1"/>
</dbReference>
<dbReference type="Gene3D" id="2.60.40.1180">
    <property type="entry name" value="Golgi alpha-mannosidase II"/>
    <property type="match status" value="1"/>
</dbReference>
<dbReference type="SUPFAM" id="SSF51445">
    <property type="entry name" value="(Trans)glycosidases"/>
    <property type="match status" value="1"/>
</dbReference>
<dbReference type="CDD" id="cd11313">
    <property type="entry name" value="AmyAc_arch_bac_AmyA"/>
    <property type="match status" value="1"/>
</dbReference>
<dbReference type="InterPro" id="IPR032091">
    <property type="entry name" value="Malt_amylase-like_C"/>
</dbReference>
<dbReference type="InterPro" id="IPR013780">
    <property type="entry name" value="Glyco_hydro_b"/>
</dbReference>
<dbReference type="InterPro" id="IPR017853">
    <property type="entry name" value="GH"/>
</dbReference>
<evidence type="ECO:0000313" key="3">
    <source>
        <dbReference type="EMBL" id="PRX14948.1"/>
    </source>
</evidence>
<evidence type="ECO:0000313" key="5">
    <source>
        <dbReference type="Proteomes" id="UP000239997"/>
    </source>
</evidence>
<dbReference type="Proteomes" id="UP000239997">
    <property type="component" value="Unassembled WGS sequence"/>
</dbReference>
<dbReference type="Proteomes" id="UP000028531">
    <property type="component" value="Unassembled WGS sequence"/>
</dbReference>
<keyword evidence="5" id="KW-1185">Reference proteome</keyword>
<dbReference type="PROSITE" id="PS51257">
    <property type="entry name" value="PROKAR_LIPOPROTEIN"/>
    <property type="match status" value="1"/>
</dbReference>
<evidence type="ECO:0000313" key="4">
    <source>
        <dbReference type="Proteomes" id="UP000028531"/>
    </source>
</evidence>
<dbReference type="EMBL" id="JPJI01000032">
    <property type="protein sequence ID" value="KEZ92120.1"/>
    <property type="molecule type" value="Genomic_DNA"/>
</dbReference>
<dbReference type="InterPro" id="IPR006047">
    <property type="entry name" value="GH13_cat_dom"/>
</dbReference>
<keyword evidence="3" id="KW-0378">Hydrolase</keyword>
<accession>A0A084JT36</accession>
<dbReference type="PANTHER" id="PTHR47786">
    <property type="entry name" value="ALPHA-1,4-GLUCAN:MALTOSE-1-PHOSPHATE MALTOSYLTRANSFERASE"/>
    <property type="match status" value="1"/>
</dbReference>
<dbReference type="GO" id="GO:0005975">
    <property type="term" value="P:carbohydrate metabolic process"/>
    <property type="evidence" value="ECO:0007669"/>
    <property type="project" value="InterPro"/>
</dbReference>
<dbReference type="GO" id="GO:0016798">
    <property type="term" value="F:hydrolase activity, acting on glycosyl bonds"/>
    <property type="evidence" value="ECO:0007669"/>
    <property type="project" value="UniProtKB-KW"/>
</dbReference>
<comment type="caution">
    <text evidence="2">The sequence shown here is derived from an EMBL/GenBank/DDBJ whole genome shotgun (WGS) entry which is preliminary data.</text>
</comment>
<protein>
    <submittedName>
        <fullName evidence="2">Alpha-amlyase</fullName>
    </submittedName>
    <submittedName>
        <fullName evidence="3">Glycosidase</fullName>
    </submittedName>
</protein>
<name>A0A084JT36_NONUL</name>
<evidence type="ECO:0000313" key="2">
    <source>
        <dbReference type="EMBL" id="KEZ92120.1"/>
    </source>
</evidence>
<dbReference type="EMBL" id="PVNA01000001">
    <property type="protein sequence ID" value="PRX14948.1"/>
    <property type="molecule type" value="Genomic_DNA"/>
</dbReference>
<dbReference type="OrthoDB" id="9805159at2"/>
<sequence>MKKSTSQWLVLLFAAMTLFSCKEALKDHDEEVKDDTSSAYSPITNEDLENAVIYEANIRQYSEKGTFNEFTKDIPELKKLGVKVIWLMPVFPISEKNRKAKGDLMVEDIKDPVERAKYLGSYYAVADYEKINPDLGTEADLNLLIETAHENGMFVILDWVANHTGWDNLWIEKHPDFYTKDEKGNIIHPKGTDWTDTADLNYENKKLWDAMSSSMIYWVETFNVDGFRCDVAHEVPTEFWNYAAKSIRDVKPVFMLAESEKKDLFIDAFDMGYNWEGHHIMNELAQGKTDVNSWDEYMLRVEENYQSDDILMNFITNHDENSWNGSVTERMGDASEAMLALQYVIPGMPLIYSGQEYGMTERLKFFEKDQIPHEKGKVWNMMEKLGALKATNPALNGGKDAASYRRINTTEDSKIYAIERQKDDHKVIYVANFSDQLVEFKAPTVVGEMTDAVRGSKSNIPADYNFTFPPYGYRVWEVRK</sequence>
<feature type="domain" description="Glycosyl hydrolase family 13 catalytic" evidence="1">
    <location>
        <begin position="55"/>
        <end position="389"/>
    </location>
</feature>
<reference evidence="2 4" key="1">
    <citation type="submission" date="2014-07" db="EMBL/GenBank/DDBJ databases">
        <title>Draft genome sequence of Nonlabens ulvanivorans, an ulvan degrading bacterium.</title>
        <authorList>
            <person name="Kopel M."/>
            <person name="Helbert W."/>
            <person name="Henrissat B."/>
            <person name="Doniger T."/>
            <person name="Banin E."/>
        </authorList>
    </citation>
    <scope>NUCLEOTIDE SEQUENCE [LARGE SCALE GENOMIC DNA]</scope>
    <source>
        <strain evidence="2 4">PLR</strain>
    </source>
</reference>
<keyword evidence="2" id="KW-0456">Lyase</keyword>
<evidence type="ECO:0000259" key="1">
    <source>
        <dbReference type="SMART" id="SM00642"/>
    </source>
</evidence>